<comment type="caution">
    <text evidence="8">The sequence shown here is derived from an EMBL/GenBank/DDBJ whole genome shotgun (WGS) entry which is preliminary data.</text>
</comment>
<feature type="compositionally biased region" description="Basic and acidic residues" evidence="6">
    <location>
        <begin position="1"/>
        <end position="11"/>
    </location>
</feature>
<dbReference type="InterPro" id="IPR024983">
    <property type="entry name" value="CHAT_dom"/>
</dbReference>
<reference evidence="8" key="1">
    <citation type="submission" date="2021-05" db="EMBL/GenBank/DDBJ databases">
        <authorList>
            <person name="Khan N."/>
        </authorList>
    </citation>
    <scope>NUCLEOTIDE SEQUENCE</scope>
</reference>
<evidence type="ECO:0000259" key="7">
    <source>
        <dbReference type="Pfam" id="PF12770"/>
    </source>
</evidence>
<feature type="domain" description="CHAT" evidence="7">
    <location>
        <begin position="462"/>
        <end position="713"/>
    </location>
</feature>
<dbReference type="GO" id="GO:0005634">
    <property type="term" value="C:nucleus"/>
    <property type="evidence" value="ECO:0007669"/>
    <property type="project" value="UniProtKB-SubCell"/>
</dbReference>
<feature type="region of interest" description="Disordered" evidence="6">
    <location>
        <begin position="1"/>
        <end position="36"/>
    </location>
</feature>
<dbReference type="EMBL" id="CAJSTJ010000123">
    <property type="protein sequence ID" value="CAG7558323.1"/>
    <property type="molecule type" value="Genomic_DNA"/>
</dbReference>
<dbReference type="CDD" id="cd12148">
    <property type="entry name" value="fungal_TF_MHR"/>
    <property type="match status" value="1"/>
</dbReference>
<dbReference type="InterPro" id="IPR050815">
    <property type="entry name" value="TF_fung"/>
</dbReference>
<dbReference type="GO" id="GO:0046872">
    <property type="term" value="F:metal ion binding"/>
    <property type="evidence" value="ECO:0007669"/>
    <property type="project" value="UniProtKB-KW"/>
</dbReference>
<evidence type="ECO:0000256" key="3">
    <source>
        <dbReference type="ARBA" id="ARBA00023015"/>
    </source>
</evidence>
<evidence type="ECO:0000256" key="2">
    <source>
        <dbReference type="ARBA" id="ARBA00022723"/>
    </source>
</evidence>
<dbReference type="AlphaFoldDB" id="A0A8J2NBQ5"/>
<evidence type="ECO:0000313" key="9">
    <source>
        <dbReference type="Proteomes" id="UP000693738"/>
    </source>
</evidence>
<evidence type="ECO:0000256" key="4">
    <source>
        <dbReference type="ARBA" id="ARBA00023163"/>
    </source>
</evidence>
<accession>A0A8J2NBQ5</accession>
<proteinExistence type="predicted"/>
<keyword evidence="4" id="KW-0804">Transcription</keyword>
<dbReference type="GO" id="GO:0000981">
    <property type="term" value="F:DNA-binding transcription factor activity, RNA polymerase II-specific"/>
    <property type="evidence" value="ECO:0007669"/>
    <property type="project" value="InterPro"/>
</dbReference>
<comment type="subcellular location">
    <subcellularLocation>
        <location evidence="1">Nucleus</location>
    </subcellularLocation>
</comment>
<gene>
    <name evidence="8" type="ORF">FEQUK3_LOCUS4038</name>
</gene>
<keyword evidence="3" id="KW-0805">Transcription regulation</keyword>
<evidence type="ECO:0000256" key="6">
    <source>
        <dbReference type="SAM" id="MobiDB-lite"/>
    </source>
</evidence>
<dbReference type="Pfam" id="PF12770">
    <property type="entry name" value="CHAT"/>
    <property type="match status" value="1"/>
</dbReference>
<dbReference type="PANTHER" id="PTHR47338:SF16">
    <property type="entry name" value="TRANSCRIPTION FACTOR, PUTATIVE (AFU_ORTHOLOGUE AFUA_2G09360)-RELATED"/>
    <property type="match status" value="1"/>
</dbReference>
<protein>
    <recommendedName>
        <fullName evidence="7">CHAT domain-containing protein</fullName>
    </recommendedName>
</protein>
<keyword evidence="5" id="KW-0539">Nucleus</keyword>
<keyword evidence="2" id="KW-0479">Metal-binding</keyword>
<feature type="compositionally biased region" description="Polar residues" evidence="6">
    <location>
        <begin position="16"/>
        <end position="26"/>
    </location>
</feature>
<organism evidence="8 9">
    <name type="scientific">Fusarium equiseti</name>
    <name type="common">Fusarium scirpi</name>
    <dbReference type="NCBI Taxonomy" id="61235"/>
    <lineage>
        <taxon>Eukaryota</taxon>
        <taxon>Fungi</taxon>
        <taxon>Dikarya</taxon>
        <taxon>Ascomycota</taxon>
        <taxon>Pezizomycotina</taxon>
        <taxon>Sordariomycetes</taxon>
        <taxon>Hypocreomycetidae</taxon>
        <taxon>Hypocreales</taxon>
        <taxon>Nectriaceae</taxon>
        <taxon>Fusarium</taxon>
        <taxon>Fusarium incarnatum-equiseti species complex</taxon>
    </lineage>
</organism>
<sequence length="1266" mass="142499">MTTHGDHDRHKPLIKNASTSGSSSNEDAGEDSPAREGTYAKYARTGAMEDLESEIQLYENILSRTPRDSNEWLSLSDGLGDGYYYQYTRTRSTLCLEKAFQRYEESLDKPCYPPNKISHLTELRAKYSELYPENLEAMVDGSDLAARLHTLAIGYHVRALHLYQESIAHTPENVPDHMSRVGNLGLGFYVKYIATREAAYLDKATEMLRQCLDTAPKDQPDRRLRLYHLAATRQERAIGSDLDKAILLLREALNHAPSPSPDRLVAAKVLFYLHTELEAWGEAHRLAQVAVHLLPSVVPRLLGAVHKQSILSQDAGLASDAAAIAFTAKRRAFDALQLLKIGRGTMQNDMFHIISSPLDSRGGLNTSPKTPEEQSYIGSQLDKLIVETRKQPGFENFLLASSEDEMMAATRCGPIVAINVSDFRCDAILIEQHQIRSLYLPLLNMSEIQLKTEMAALDSPNTLEWLWDVIANPVLEALGYTQSPSNGHWPHVWWVPTGPLSRFPVHAAGYHYRRSCESVLDRVMSSYSSSIKAIISGRQRPQHSVSGKALLLAMEHTPGSSFFPFASQEIAVLRGLMQLMAIEPTVLGHRKSDVTSLLRDCSVFHFAGHGHIDREKPSNSHLILEDGPLTVGELMEMKLQNRPPFLAYLSACGPGQIKNDKFMDEGIHLISAFQMVGFRHVVGTLWEVDDGYCVDMARHTYEGMRDRGTTDESVCYGLHMATRALRDRWVGLSAGTNQISPVTDLDKGLVLHEEEVGTKCWRDIVACDDEEVQRALWVPYIHFDHSNTNEAFNGMPELQGGEEEMRPNNGQGLFAVHAARLGMLSSCNKPTDTEAINHPEPIIRLFHEPTFKARVVEGTVSQPVLLAMMGLSARFATQADIVARGSMYRAKACAALKEDLENICLENIQACILIGNNFFGEGNADVESLYFVCNEDDDGPTREVKRRIYWTCFIIDTWASSGSNVSRQFRQQANHPRAPMDEYVFYNMKPGDADIPDFQWRSGLWGHMVNTVEIYTEIQNFQQSLADSAEWNEALIDDAVQRLEHKFGAFEQVLGPNLKFSRENLAAFVERGLGRVFVAFHLGYHHYYTLLYYHCLDRRRPHTKNGKKYSDSCKAHAAIVCDVLKASREVTGAEAVYNIVGHVTIVSSSVLLHTFLFGEPYELEDSRTRLASNLESLVQLRSYWPSVERMINRLVVFQKSCVKSINAESYRFDKWMVKFLIAHALTLEEKADDSWPSPHTIPSFGDDHIERGLITQAMIEDIQWQM</sequence>
<name>A0A8J2NBQ5_FUSEQ</name>
<evidence type="ECO:0000256" key="5">
    <source>
        <dbReference type="ARBA" id="ARBA00023242"/>
    </source>
</evidence>
<evidence type="ECO:0000256" key="1">
    <source>
        <dbReference type="ARBA" id="ARBA00004123"/>
    </source>
</evidence>
<evidence type="ECO:0000313" key="8">
    <source>
        <dbReference type="EMBL" id="CAG7558323.1"/>
    </source>
</evidence>
<dbReference type="Proteomes" id="UP000693738">
    <property type="component" value="Unassembled WGS sequence"/>
</dbReference>
<dbReference type="PANTHER" id="PTHR47338">
    <property type="entry name" value="ZN(II)2CYS6 TRANSCRIPTION FACTOR (EUROFUNG)-RELATED"/>
    <property type="match status" value="1"/>
</dbReference>